<feature type="compositionally biased region" description="Basic residues" evidence="1">
    <location>
        <begin position="31"/>
        <end position="40"/>
    </location>
</feature>
<dbReference type="InterPro" id="IPR038883">
    <property type="entry name" value="AN11006-like"/>
</dbReference>
<proteinExistence type="predicted"/>
<keyword evidence="3" id="KW-1185">Reference proteome</keyword>
<feature type="region of interest" description="Disordered" evidence="1">
    <location>
        <begin position="127"/>
        <end position="189"/>
    </location>
</feature>
<dbReference type="OrthoDB" id="5413827at2759"/>
<dbReference type="PANTHER" id="PTHR42085:SF2">
    <property type="entry name" value="F-BOX DOMAIN-CONTAINING PROTEIN"/>
    <property type="match status" value="1"/>
</dbReference>
<accession>A0A161V3R4</accession>
<reference evidence="2 3" key="1">
    <citation type="submission" date="2015-06" db="EMBL/GenBank/DDBJ databases">
        <title>Survival trade-offs in plant roots during colonization by closely related pathogenic and mutualistic fungi.</title>
        <authorList>
            <person name="Hacquard S."/>
            <person name="Kracher B."/>
            <person name="Hiruma K."/>
            <person name="Weinman A."/>
            <person name="Muench P."/>
            <person name="Garrido Oter R."/>
            <person name="Ver Loren van Themaat E."/>
            <person name="Dallerey J.-F."/>
            <person name="Damm U."/>
            <person name="Henrissat B."/>
            <person name="Lespinet O."/>
            <person name="Thon M."/>
            <person name="Kemen E."/>
            <person name="McHardy A.C."/>
            <person name="Schulze-Lefert P."/>
            <person name="O'Connell R.J."/>
        </authorList>
    </citation>
    <scope>NUCLEOTIDE SEQUENCE [LARGE SCALE GENOMIC DNA]</scope>
    <source>
        <strain evidence="2 3">0861</strain>
    </source>
</reference>
<dbReference type="AlphaFoldDB" id="A0A161V3R4"/>
<protein>
    <submittedName>
        <fullName evidence="2">Uncharacterized protein</fullName>
    </submittedName>
</protein>
<evidence type="ECO:0000313" key="2">
    <source>
        <dbReference type="EMBL" id="KZL76731.1"/>
    </source>
</evidence>
<dbReference type="Proteomes" id="UP000076552">
    <property type="component" value="Unassembled WGS sequence"/>
</dbReference>
<organism evidence="2 3">
    <name type="scientific">Colletotrichum tofieldiae</name>
    <dbReference type="NCBI Taxonomy" id="708197"/>
    <lineage>
        <taxon>Eukaryota</taxon>
        <taxon>Fungi</taxon>
        <taxon>Dikarya</taxon>
        <taxon>Ascomycota</taxon>
        <taxon>Pezizomycotina</taxon>
        <taxon>Sordariomycetes</taxon>
        <taxon>Hypocreomycetidae</taxon>
        <taxon>Glomerellales</taxon>
        <taxon>Glomerellaceae</taxon>
        <taxon>Colletotrichum</taxon>
        <taxon>Colletotrichum spaethianum species complex</taxon>
    </lineage>
</organism>
<sequence>MAPGKSTGVARNKQNSAAVSRSKTTSSKGKGNARKVKAHPSAKESKSGGPPQATIIVGGHKRHIAVAEEDSDDDGTIRPTKRRKGGKGPDPYDYHAIREAPPPRDYGASFARKSTARLTWGAPIIHRSAQSQLKAQPKKSERKTGSSRNQGEGKEVVHLNNSSQSRPKAGHGSLSLSMAGPETPDDERSFPLMRLPIEIRQKIYKEILVVENPIRVRQGWSAVYPRNRPMVETSILRSCRQVRNEAVNVLYGENTFLYLLRETANLPETNTLGDNDIVVQHPLMADEPVSEYEDNSEDEYDEDDLLPAARSTQGTEVEIDIRRYGHKFRKLMIVAEPNRTEKGYLLSMANAIGVFRNLKPIRPRVHTITIEITPIHQIDTGEISFLDFFEKTSEVVRALKGLPCQFIEILVNTGGGNQERIRLNMKYAAKIRRAKRGQEDLWKHDRVMQSYRSMQAGEAQRNLERLSVMIRKIWEEPNGRFLGSRGCDDEGAEDIYEF</sequence>
<dbReference type="PANTHER" id="PTHR42085">
    <property type="entry name" value="F-BOX DOMAIN-CONTAINING PROTEIN"/>
    <property type="match status" value="1"/>
</dbReference>
<dbReference type="STRING" id="708197.A0A161V3R4"/>
<evidence type="ECO:0000256" key="1">
    <source>
        <dbReference type="SAM" id="MobiDB-lite"/>
    </source>
</evidence>
<name>A0A161V3R4_9PEZI</name>
<dbReference type="EMBL" id="LFIV01000013">
    <property type="protein sequence ID" value="KZL76731.1"/>
    <property type="molecule type" value="Genomic_DNA"/>
</dbReference>
<evidence type="ECO:0000313" key="3">
    <source>
        <dbReference type="Proteomes" id="UP000076552"/>
    </source>
</evidence>
<comment type="caution">
    <text evidence="2">The sequence shown here is derived from an EMBL/GenBank/DDBJ whole genome shotgun (WGS) entry which is preliminary data.</text>
</comment>
<feature type="region of interest" description="Disordered" evidence="1">
    <location>
        <begin position="1"/>
        <end position="108"/>
    </location>
</feature>
<feature type="compositionally biased region" description="Basic and acidic residues" evidence="1">
    <location>
        <begin position="90"/>
        <end position="102"/>
    </location>
</feature>
<gene>
    <name evidence="2" type="ORF">CT0861_07015</name>
</gene>
<feature type="compositionally biased region" description="Polar residues" evidence="1">
    <location>
        <begin position="12"/>
        <end position="21"/>
    </location>
</feature>